<dbReference type="Proteomes" id="UP000829291">
    <property type="component" value="Chromosome 2"/>
</dbReference>
<evidence type="ECO:0000313" key="4">
    <source>
        <dbReference type="RefSeq" id="XP_015516997.2"/>
    </source>
</evidence>
<dbReference type="AlphaFoldDB" id="A0A6J0BRS9"/>
<feature type="compositionally biased region" description="Low complexity" evidence="1">
    <location>
        <begin position="223"/>
        <end position="236"/>
    </location>
</feature>
<dbReference type="KEGG" id="nlo:107222240"/>
<feature type="domain" description="DM14" evidence="2">
    <location>
        <begin position="144"/>
        <end position="202"/>
    </location>
</feature>
<feature type="domain" description="DM14" evidence="2">
    <location>
        <begin position="249"/>
        <end position="307"/>
    </location>
</feature>
<reference evidence="4" key="1">
    <citation type="submission" date="2025-08" db="UniProtKB">
        <authorList>
            <consortium name="RefSeq"/>
        </authorList>
    </citation>
    <scope>IDENTIFICATION</scope>
    <source>
        <tissue evidence="4">Thorax and Abdomen</tissue>
    </source>
</reference>
<gene>
    <name evidence="4" type="primary">LOC107222240</name>
</gene>
<dbReference type="CDD" id="cd08690">
    <property type="entry name" value="C2_Freud-1"/>
    <property type="match status" value="1"/>
</dbReference>
<dbReference type="Gene3D" id="2.60.40.150">
    <property type="entry name" value="C2 domain"/>
    <property type="match status" value="1"/>
</dbReference>
<dbReference type="OrthoDB" id="19996at2759"/>
<feature type="region of interest" description="Disordered" evidence="1">
    <location>
        <begin position="206"/>
        <end position="244"/>
    </location>
</feature>
<organism evidence="4">
    <name type="scientific">Neodiprion lecontei</name>
    <name type="common">Redheaded pine sawfly</name>
    <dbReference type="NCBI Taxonomy" id="441921"/>
    <lineage>
        <taxon>Eukaryota</taxon>
        <taxon>Metazoa</taxon>
        <taxon>Ecdysozoa</taxon>
        <taxon>Arthropoda</taxon>
        <taxon>Hexapoda</taxon>
        <taxon>Insecta</taxon>
        <taxon>Pterygota</taxon>
        <taxon>Neoptera</taxon>
        <taxon>Endopterygota</taxon>
        <taxon>Hymenoptera</taxon>
        <taxon>Tenthredinoidea</taxon>
        <taxon>Diprionidae</taxon>
        <taxon>Diprioninae</taxon>
        <taxon>Neodiprion</taxon>
    </lineage>
</organism>
<feature type="compositionally biased region" description="Low complexity" evidence="1">
    <location>
        <begin position="339"/>
        <end position="350"/>
    </location>
</feature>
<dbReference type="SMART" id="SM00685">
    <property type="entry name" value="DM14"/>
    <property type="match status" value="4"/>
</dbReference>
<feature type="region of interest" description="Disordered" evidence="1">
    <location>
        <begin position="88"/>
        <end position="140"/>
    </location>
</feature>
<feature type="region of interest" description="Disordered" evidence="1">
    <location>
        <begin position="1"/>
        <end position="26"/>
    </location>
</feature>
<accession>A0A6J0BRS9</accession>
<feature type="region of interest" description="Disordered" evidence="1">
    <location>
        <begin position="56"/>
        <end position="75"/>
    </location>
</feature>
<name>A0A6J0BRS9_NEOLC</name>
<dbReference type="GO" id="GO:0001227">
    <property type="term" value="F:DNA-binding transcription repressor activity, RNA polymerase II-specific"/>
    <property type="evidence" value="ECO:0007669"/>
    <property type="project" value="InterPro"/>
</dbReference>
<dbReference type="InterPro" id="IPR035892">
    <property type="entry name" value="C2_domain_sf"/>
</dbReference>
<dbReference type="InterPro" id="IPR037772">
    <property type="entry name" value="C2_Freud"/>
</dbReference>
<dbReference type="PANTHER" id="PTHR13076:SF9">
    <property type="entry name" value="COILED-COIL AND C2 DOMAIN-CONTAINING PROTEIN 1-LIKE"/>
    <property type="match status" value="1"/>
</dbReference>
<feature type="region of interest" description="Disordered" evidence="1">
    <location>
        <begin position="295"/>
        <end position="350"/>
    </location>
</feature>
<dbReference type="SUPFAM" id="SSF49562">
    <property type="entry name" value="C2 domain (Calcium/lipid-binding domain, CaLB)"/>
    <property type="match status" value="1"/>
</dbReference>
<dbReference type="InParanoid" id="A0A6J0BRS9"/>
<feature type="domain" description="DM14" evidence="2">
    <location>
        <begin position="481"/>
        <end position="539"/>
    </location>
</feature>
<evidence type="ECO:0000313" key="3">
    <source>
        <dbReference type="Proteomes" id="UP000829291"/>
    </source>
</evidence>
<sequence length="817" mass="89451">MFGAKKETKRRTRPAGRDGGLAQYGLFDVPGQIDSFDGMNDLGDDDDEDFEAELAALTSGNDKTPKRRKDAPKVLPSARLDVMVAESMKDIGDDEELSGDDDDPDLLNELHELTGEDPTALSTPEHEQERPVAEANETETEATVKLLEERLASYKLAVIKAKAENEPGRVRRFSRGLKTLEEMLVGAKHGHPINTADVPPLLPPSATGPITKEELPADSTPIPEATPVAPDAAPAAVPAPPAEKAEETLRLLKERQREYQLAAVAWKKAGNTDEAIKLVRISKQFDIVVEALGAGDPIDLSDMPPTPTLPTKTAPDSAPPATAGKEDSEAQNDPPPKASSPVSVSSGGDVLGSALKERLEVYRRMKVTAETDGKGAKVRMYGRLCKQFEEAIKIHERGKPIDLEDLPTPPGFPPLGTLVGNTSPPKAAAEPGPGSEPIPEPEPSEEADPTSTPQRKAPAPPPRTKPAMPQRQGRTRADKQLSELQMRQHELKQAALTAKKDGDLELARTYLRQAKGMEPLIQASIGGLPVDMNSVPLSPLAKLRLNELNDPDSFVVVASEDSVAIEGDGDDQQIYENMEKQLVKHIKTCLASRDHSKAIGDVAGYNRWERMALGYTRDLDMLRVKRRDGLPPPVHHYETKSFAIVQCCTDLGDNDIEITIARGVNYPREADTYVMFKFPYPSENPPSDRTSTVRDSNNPEYEAVFPLSGALDRTARQCQRVFKRHSLKCEVWAKGCSLNPVLCCTHPRGFFRSDSLLGTVTVKLHPLETKCILHDTFPLMDGRKPAGGKLEVKIRVRNPILTKQVEQVTDKWLVIDH</sequence>
<protein>
    <submittedName>
        <fullName evidence="4">Coiled-coil and C2 domain-containing protein 1-like isoform X1</fullName>
    </submittedName>
</protein>
<feature type="compositionally biased region" description="Low complexity" evidence="1">
    <location>
        <begin position="414"/>
        <end position="433"/>
    </location>
</feature>
<evidence type="ECO:0000256" key="1">
    <source>
        <dbReference type="SAM" id="MobiDB-lite"/>
    </source>
</evidence>
<proteinExistence type="predicted"/>
<dbReference type="GeneID" id="107222240"/>
<dbReference type="RefSeq" id="XP_015516997.2">
    <property type="nucleotide sequence ID" value="XM_015661511.2"/>
</dbReference>
<dbReference type="InterPro" id="IPR039725">
    <property type="entry name" value="CC2D1A/B"/>
</dbReference>
<feature type="region of interest" description="Disordered" evidence="1">
    <location>
        <begin position="399"/>
        <end position="478"/>
    </location>
</feature>
<feature type="compositionally biased region" description="Acidic residues" evidence="1">
    <location>
        <begin position="92"/>
        <end position="106"/>
    </location>
</feature>
<evidence type="ECO:0000259" key="2">
    <source>
        <dbReference type="SMART" id="SM00685"/>
    </source>
</evidence>
<dbReference type="PANTHER" id="PTHR13076">
    <property type="entry name" value="COILED-COIL AND C2 DOMAIN-CONTAINING PROTEIN 1-LIKE"/>
    <property type="match status" value="1"/>
</dbReference>
<dbReference type="Pfam" id="PF21528">
    <property type="entry name" value="CC2D1A-B_DM14"/>
    <property type="match status" value="3"/>
</dbReference>
<dbReference type="FunCoup" id="A0A6J0BRS9">
    <property type="interactions" value="1169"/>
</dbReference>
<keyword evidence="3" id="KW-1185">Reference proteome</keyword>
<feature type="domain" description="DM14" evidence="2">
    <location>
        <begin position="353"/>
        <end position="410"/>
    </location>
</feature>
<dbReference type="InterPro" id="IPR006608">
    <property type="entry name" value="CC2D1A/B_DM14"/>
</dbReference>